<dbReference type="EMBL" id="JAQQWP010000002">
    <property type="protein sequence ID" value="KAK8129489.1"/>
    <property type="molecule type" value="Genomic_DNA"/>
</dbReference>
<dbReference type="Pfam" id="PF13577">
    <property type="entry name" value="SnoaL_4"/>
    <property type="match status" value="1"/>
</dbReference>
<feature type="domain" description="SnoaL-like" evidence="1">
    <location>
        <begin position="14"/>
        <end position="146"/>
    </location>
</feature>
<dbReference type="Gene3D" id="3.10.450.50">
    <property type="match status" value="1"/>
</dbReference>
<comment type="caution">
    <text evidence="2">The sequence shown here is derived from an EMBL/GenBank/DDBJ whole genome shotgun (WGS) entry which is preliminary data.</text>
</comment>
<dbReference type="SUPFAM" id="SSF54427">
    <property type="entry name" value="NTF2-like"/>
    <property type="match status" value="1"/>
</dbReference>
<evidence type="ECO:0000259" key="1">
    <source>
        <dbReference type="Pfam" id="PF13577"/>
    </source>
</evidence>
<evidence type="ECO:0000313" key="3">
    <source>
        <dbReference type="Proteomes" id="UP001392437"/>
    </source>
</evidence>
<accession>A0AAW0R6M2</accession>
<name>A0AAW0R6M2_9PEZI</name>
<reference evidence="2 3" key="1">
    <citation type="submission" date="2023-01" db="EMBL/GenBank/DDBJ databases">
        <title>Analysis of 21 Apiospora genomes using comparative genomics revels a genus with tremendous synthesis potential of carbohydrate active enzymes and secondary metabolites.</title>
        <authorList>
            <person name="Sorensen T."/>
        </authorList>
    </citation>
    <scope>NUCLEOTIDE SEQUENCE [LARGE SCALE GENOMIC DNA]</scope>
    <source>
        <strain evidence="2 3">CBS 117206</strain>
    </source>
</reference>
<gene>
    <name evidence="2" type="ORF">PG999_001869</name>
</gene>
<protein>
    <recommendedName>
        <fullName evidence="1">SnoaL-like domain-containing protein</fullName>
    </recommendedName>
</protein>
<evidence type="ECO:0000313" key="2">
    <source>
        <dbReference type="EMBL" id="KAK8129489.1"/>
    </source>
</evidence>
<proteinExistence type="predicted"/>
<dbReference type="AlphaFoldDB" id="A0AAW0R6M2"/>
<dbReference type="InterPro" id="IPR032710">
    <property type="entry name" value="NTF2-like_dom_sf"/>
</dbReference>
<keyword evidence="3" id="KW-1185">Reference proteome</keyword>
<dbReference type="Proteomes" id="UP001392437">
    <property type="component" value="Unassembled WGS sequence"/>
</dbReference>
<sequence length="169" mass="17963">MSTFNAIHLGADMTPREAVADIINRGTAAFDLGDAALLESAFTEDAAMAISGINRFEGLTAIRADCFTPVSKLDTVHMASNVRVLFADGDGASAKKATATANFQANHYRAGEGVKPDAVGFTTGGIYTLECVKDEGDKGLWRARSWEVKLTWTLGDQSVMTSGAPEEKK</sequence>
<organism evidence="2 3">
    <name type="scientific">Apiospora kogelbergensis</name>
    <dbReference type="NCBI Taxonomy" id="1337665"/>
    <lineage>
        <taxon>Eukaryota</taxon>
        <taxon>Fungi</taxon>
        <taxon>Dikarya</taxon>
        <taxon>Ascomycota</taxon>
        <taxon>Pezizomycotina</taxon>
        <taxon>Sordariomycetes</taxon>
        <taxon>Xylariomycetidae</taxon>
        <taxon>Amphisphaeriales</taxon>
        <taxon>Apiosporaceae</taxon>
        <taxon>Apiospora</taxon>
    </lineage>
</organism>
<dbReference type="InterPro" id="IPR037401">
    <property type="entry name" value="SnoaL-like"/>
</dbReference>